<keyword evidence="2" id="KW-1185">Reference proteome</keyword>
<dbReference type="RefSeq" id="WP_144255330.1">
    <property type="nucleotide sequence ID" value="NZ_VJZT01000002.1"/>
</dbReference>
<organism evidence="1 2">
    <name type="scientific">Flavobacterium restrictum</name>
    <dbReference type="NCBI Taxonomy" id="2594428"/>
    <lineage>
        <taxon>Bacteria</taxon>
        <taxon>Pseudomonadati</taxon>
        <taxon>Bacteroidota</taxon>
        <taxon>Flavobacteriia</taxon>
        <taxon>Flavobacteriales</taxon>
        <taxon>Flavobacteriaceae</taxon>
        <taxon>Flavobacterium</taxon>
    </lineage>
</organism>
<comment type="caution">
    <text evidence="1">The sequence shown here is derived from an EMBL/GenBank/DDBJ whole genome shotgun (WGS) entry which is preliminary data.</text>
</comment>
<protein>
    <submittedName>
        <fullName evidence="1">Uncharacterized protein</fullName>
    </submittedName>
</protein>
<evidence type="ECO:0000313" key="1">
    <source>
        <dbReference type="EMBL" id="TRX42324.1"/>
    </source>
</evidence>
<dbReference type="EMBL" id="VJZT01000002">
    <property type="protein sequence ID" value="TRX42324.1"/>
    <property type="molecule type" value="Genomic_DNA"/>
</dbReference>
<proteinExistence type="predicted"/>
<dbReference type="Proteomes" id="UP000316371">
    <property type="component" value="Unassembled WGS sequence"/>
</dbReference>
<accession>A0A553EB85</accession>
<dbReference type="AlphaFoldDB" id="A0A553EB85"/>
<evidence type="ECO:0000313" key="2">
    <source>
        <dbReference type="Proteomes" id="UP000316371"/>
    </source>
</evidence>
<sequence>MDISIEKKNIIQWIQKIDDEKSIQEILGFKEKNEFSFFENQLIQKGLNDVSSGNVSSNEEVKKRFEVKFAEK</sequence>
<gene>
    <name evidence="1" type="ORF">FNW21_03440</name>
</gene>
<reference evidence="1 2" key="1">
    <citation type="submission" date="2019-07" db="EMBL/GenBank/DDBJ databases">
        <title>Novel species of Flavobacterium.</title>
        <authorList>
            <person name="Liu Q."/>
            <person name="Xin Y.-H."/>
        </authorList>
    </citation>
    <scope>NUCLEOTIDE SEQUENCE [LARGE SCALE GENOMIC DNA]</scope>
    <source>
        <strain evidence="1 2">LB1R34</strain>
    </source>
</reference>
<name>A0A553EB85_9FLAO</name>